<evidence type="ECO:0000256" key="3">
    <source>
        <dbReference type="ARBA" id="ARBA00022692"/>
    </source>
</evidence>
<dbReference type="Gene3D" id="3.30.700.10">
    <property type="entry name" value="Glycoprotein, Type 4 Pilin"/>
    <property type="match status" value="1"/>
</dbReference>
<dbReference type="PANTHER" id="PTHR30093">
    <property type="entry name" value="GENERAL SECRETION PATHWAY PROTEIN G"/>
    <property type="match status" value="1"/>
</dbReference>
<dbReference type="PANTHER" id="PTHR30093:SF44">
    <property type="entry name" value="TYPE II SECRETION SYSTEM CORE PROTEIN G"/>
    <property type="match status" value="1"/>
</dbReference>
<protein>
    <submittedName>
        <fullName evidence="7">General secretion protein G</fullName>
    </submittedName>
</protein>
<comment type="subcellular location">
    <subcellularLocation>
        <location evidence="1">Membrane</location>
        <topology evidence="1">Single-pass membrane protein</topology>
    </subcellularLocation>
</comment>
<sequence length="133" mass="14742">MRKERKMRGFTLVELLIVLLILGILIGLAVPRYLRSVEESKKTTFCANVRNVMSAIETWRIDNATTAYPASAEDLNTDIIKSATYFSQPPKNPYTDGEILQAQEAVPGAPGQFQYTYDGTSYTASTNPDCGIQ</sequence>
<keyword evidence="2" id="KW-0488">Methylation</keyword>
<evidence type="ECO:0000313" key="8">
    <source>
        <dbReference type="Proteomes" id="UP000001732"/>
    </source>
</evidence>
<dbReference type="PROSITE" id="PS00409">
    <property type="entry name" value="PROKAR_NTER_METHYL"/>
    <property type="match status" value="1"/>
</dbReference>
<dbReference type="PRINTS" id="PR00813">
    <property type="entry name" value="BCTERIALGSPG"/>
</dbReference>
<evidence type="ECO:0000313" key="7">
    <source>
        <dbReference type="EMBL" id="ACI18002.1"/>
    </source>
</evidence>
<dbReference type="InterPro" id="IPR045584">
    <property type="entry name" value="Pilin-like"/>
</dbReference>
<evidence type="ECO:0000256" key="2">
    <source>
        <dbReference type="ARBA" id="ARBA00022481"/>
    </source>
</evidence>
<evidence type="ECO:0000256" key="6">
    <source>
        <dbReference type="SAM" id="Phobius"/>
    </source>
</evidence>
<feature type="transmembrane region" description="Helical" evidence="6">
    <location>
        <begin position="12"/>
        <end position="34"/>
    </location>
</feature>
<keyword evidence="5 6" id="KW-0472">Membrane</keyword>
<dbReference type="OrthoDB" id="243053at2"/>
<dbReference type="GO" id="GO:0016020">
    <property type="term" value="C:membrane"/>
    <property type="evidence" value="ECO:0007669"/>
    <property type="project" value="UniProtKB-SubCell"/>
</dbReference>
<dbReference type="EMBL" id="CP001145">
    <property type="protein sequence ID" value="ACI18002.1"/>
    <property type="molecule type" value="Genomic_DNA"/>
</dbReference>
<keyword evidence="4 6" id="KW-1133">Transmembrane helix</keyword>
<dbReference type="GO" id="GO:0015628">
    <property type="term" value="P:protein secretion by the type II secretion system"/>
    <property type="evidence" value="ECO:0007669"/>
    <property type="project" value="InterPro"/>
</dbReference>
<dbReference type="AlphaFoldDB" id="B5Y9C6"/>
<evidence type="ECO:0000256" key="1">
    <source>
        <dbReference type="ARBA" id="ARBA00004167"/>
    </source>
</evidence>
<name>B5Y9C6_COPPD</name>
<evidence type="ECO:0000256" key="5">
    <source>
        <dbReference type="ARBA" id="ARBA00023136"/>
    </source>
</evidence>
<organism evidence="7 8">
    <name type="scientific">Coprothermobacter proteolyticus (strain ATCC 35245 / DSM 5265 / OCM 4 / BT)</name>
    <dbReference type="NCBI Taxonomy" id="309798"/>
    <lineage>
        <taxon>Bacteria</taxon>
        <taxon>Pseudomonadati</taxon>
        <taxon>Coprothermobacterota</taxon>
        <taxon>Coprothermobacteria</taxon>
        <taxon>Coprothermobacterales</taxon>
        <taxon>Coprothermobacteraceae</taxon>
        <taxon>Coprothermobacter</taxon>
    </lineage>
</organism>
<dbReference type="KEGG" id="cpo:COPRO5265_1055"/>
<dbReference type="InterPro" id="IPR000983">
    <property type="entry name" value="Bac_GSPG_pilin"/>
</dbReference>
<dbReference type="STRING" id="309798.COPRO5265_1055"/>
<dbReference type="NCBIfam" id="TIGR02532">
    <property type="entry name" value="IV_pilin_GFxxxE"/>
    <property type="match status" value="1"/>
</dbReference>
<evidence type="ECO:0000256" key="4">
    <source>
        <dbReference type="ARBA" id="ARBA00022989"/>
    </source>
</evidence>
<dbReference type="Proteomes" id="UP000001732">
    <property type="component" value="Chromosome"/>
</dbReference>
<dbReference type="Pfam" id="PF07963">
    <property type="entry name" value="N_methyl"/>
    <property type="match status" value="1"/>
</dbReference>
<gene>
    <name evidence="7" type="ordered locus">COPRO5265_1055</name>
</gene>
<reference evidence="8" key="1">
    <citation type="submission" date="2008-08" db="EMBL/GenBank/DDBJ databases">
        <title>The complete genome sequence of Coprothermobacter proteolyticus strain ATCC 5245 / DSM 5265 / BT.</title>
        <authorList>
            <person name="Dodson R.J."/>
            <person name="Durkin A.S."/>
            <person name="Wu M."/>
            <person name="Eisen J."/>
            <person name="Sutton G."/>
        </authorList>
    </citation>
    <scope>NUCLEOTIDE SEQUENCE [LARGE SCALE GENOMIC DNA]</scope>
    <source>
        <strain evidence="8">ATCC 35245 / DSM 5265 / OCM 4 / BT</strain>
    </source>
</reference>
<dbReference type="eggNOG" id="COG2165">
    <property type="taxonomic scope" value="Bacteria"/>
</dbReference>
<dbReference type="SUPFAM" id="SSF54523">
    <property type="entry name" value="Pili subunits"/>
    <property type="match status" value="1"/>
</dbReference>
<dbReference type="InterPro" id="IPR012902">
    <property type="entry name" value="N_methyl_site"/>
</dbReference>
<proteinExistence type="predicted"/>
<reference evidence="7 8" key="2">
    <citation type="journal article" date="2014" name="Genome Announc.">
        <title>Complete Genome Sequence of Coprothermobacter proteolyticus DSM 5265.</title>
        <authorList>
            <person name="Alexiev A."/>
            <person name="Coil D.A."/>
            <person name="Badger J.H."/>
            <person name="Enticknap J."/>
            <person name="Ward N."/>
            <person name="Robb F.T."/>
            <person name="Eisen J.A."/>
        </authorList>
    </citation>
    <scope>NUCLEOTIDE SEQUENCE [LARGE SCALE GENOMIC DNA]</scope>
    <source>
        <strain evidence="8">ATCC 35245 / DSM 5265 / OCM 4 / BT</strain>
    </source>
</reference>
<dbReference type="HOGENOM" id="CLU_1903121_0_0_9"/>
<keyword evidence="3 6" id="KW-0812">Transmembrane</keyword>
<keyword evidence="8" id="KW-1185">Reference proteome</keyword>
<dbReference type="GO" id="GO:0015627">
    <property type="term" value="C:type II protein secretion system complex"/>
    <property type="evidence" value="ECO:0007669"/>
    <property type="project" value="InterPro"/>
</dbReference>
<accession>B5Y9C6</accession>